<feature type="chain" id="PRO_5025590397" evidence="1">
    <location>
        <begin position="18"/>
        <end position="192"/>
    </location>
</feature>
<evidence type="ECO:0000256" key="1">
    <source>
        <dbReference type="SAM" id="SignalP"/>
    </source>
</evidence>
<organism evidence="2 3">
    <name type="scientific">Neohortaea acidophila</name>
    <dbReference type="NCBI Taxonomy" id="245834"/>
    <lineage>
        <taxon>Eukaryota</taxon>
        <taxon>Fungi</taxon>
        <taxon>Dikarya</taxon>
        <taxon>Ascomycota</taxon>
        <taxon>Pezizomycotina</taxon>
        <taxon>Dothideomycetes</taxon>
        <taxon>Dothideomycetidae</taxon>
        <taxon>Mycosphaerellales</taxon>
        <taxon>Teratosphaeriaceae</taxon>
        <taxon>Neohortaea</taxon>
    </lineage>
</organism>
<reference evidence="2" key="1">
    <citation type="journal article" date="2020" name="Stud. Mycol.">
        <title>101 Dothideomycetes genomes: a test case for predicting lifestyles and emergence of pathogens.</title>
        <authorList>
            <person name="Haridas S."/>
            <person name="Albert R."/>
            <person name="Binder M."/>
            <person name="Bloem J."/>
            <person name="Labutti K."/>
            <person name="Salamov A."/>
            <person name="Andreopoulos B."/>
            <person name="Baker S."/>
            <person name="Barry K."/>
            <person name="Bills G."/>
            <person name="Bluhm B."/>
            <person name="Cannon C."/>
            <person name="Castanera R."/>
            <person name="Culley D."/>
            <person name="Daum C."/>
            <person name="Ezra D."/>
            <person name="Gonzalez J."/>
            <person name="Henrissat B."/>
            <person name="Kuo A."/>
            <person name="Liang C."/>
            <person name="Lipzen A."/>
            <person name="Lutzoni F."/>
            <person name="Magnuson J."/>
            <person name="Mondo S."/>
            <person name="Nolan M."/>
            <person name="Ohm R."/>
            <person name="Pangilinan J."/>
            <person name="Park H.-J."/>
            <person name="Ramirez L."/>
            <person name="Alfaro M."/>
            <person name="Sun H."/>
            <person name="Tritt A."/>
            <person name="Yoshinaga Y."/>
            <person name="Zwiers L.-H."/>
            <person name="Turgeon B."/>
            <person name="Goodwin S."/>
            <person name="Spatafora J."/>
            <person name="Crous P."/>
            <person name="Grigoriev I."/>
        </authorList>
    </citation>
    <scope>NUCLEOTIDE SEQUENCE</scope>
    <source>
        <strain evidence="2">CBS 113389</strain>
    </source>
</reference>
<dbReference type="AlphaFoldDB" id="A0A6A6PW46"/>
<dbReference type="GeneID" id="54474617"/>
<dbReference type="EMBL" id="MU001635">
    <property type="protein sequence ID" value="KAF2483517.1"/>
    <property type="molecule type" value="Genomic_DNA"/>
</dbReference>
<name>A0A6A6PW46_9PEZI</name>
<evidence type="ECO:0000313" key="3">
    <source>
        <dbReference type="Proteomes" id="UP000799767"/>
    </source>
</evidence>
<dbReference type="Proteomes" id="UP000799767">
    <property type="component" value="Unassembled WGS sequence"/>
</dbReference>
<protein>
    <submittedName>
        <fullName evidence="2">Uncharacterized protein</fullName>
    </submittedName>
</protein>
<accession>A0A6A6PW46</accession>
<keyword evidence="1" id="KW-0732">Signal</keyword>
<gene>
    <name evidence="2" type="ORF">BDY17DRAFT_297538</name>
</gene>
<keyword evidence="3" id="KW-1185">Reference proteome</keyword>
<evidence type="ECO:0000313" key="2">
    <source>
        <dbReference type="EMBL" id="KAF2483517.1"/>
    </source>
</evidence>
<proteinExistence type="predicted"/>
<dbReference type="RefSeq" id="XP_033590087.1">
    <property type="nucleotide sequence ID" value="XM_033733615.1"/>
</dbReference>
<sequence>MYCQLLAVAALVASVVASPAPLEKRATCTLPPTTTVTVSGTGYPILGPFKVTASTSPTPTNAFNGAYLKITSGTYEQGVFNGKPVNAALMYLDPSTHYLYNLQGQTPFAGCFGSYNTQQHVVFTEGLTCSTQPVTCTINPQSCALNCNFGANSYNQLESPTFQPDWSIVSGPKAAGKGKGNAIPFTPYIVPA</sequence>
<feature type="signal peptide" evidence="1">
    <location>
        <begin position="1"/>
        <end position="17"/>
    </location>
</feature>